<sequence length="671" mass="74755">MSRRIKPHLITLDLDTLKKKVLRDMMRYVLQQTIIVQQLFILHLDNLQLRSNASREGPTVPPDAEGFCQGTGVVRNSNFSHRSHSDRRQATGGVVADPRATRKPRERGAWASLPAYVEHLEASRSLGRDHDSSQAPPISSLYRHRTPASSARGSVVHVFEVGKPVILASLDDDLVPGVGLGGGRGGHEDHRVPTATVVTTARIAVGFTLGINRSGPEHIALIRRELHAVLLHEVVDREAELRLEGVRVVHGGSHVGSHSRHGGGGRRRRVGRTTNTRWRLQANRTAQKLCHTAKGREDRIRRQQFCEGCGDLVQGAESWQGRASEGPAAKVATSQKPSRSSEAASDGGHRSRIRLKLATVLHHPPTRQRRRLKDSTPLLNQDSIPMSHDESSFSGPRSYELFLHPKTHSQNVATKLRALKIFVLSELSAAYPNPGTAYYFEPLHVIRNRNGACLLSSSKMSLKSSVTLIVLLIGLYCGESVKGASVRDAMELPYMPYQKRRHALLKEMNAQVNMKPAMVQHVFVKKAMLKKKTKIAPILDEQCSLDGGTQCYPFDKTFCDMSLEEPKCQCTAGLIQKGEECVNKHPRFHANTPDSMQTRPIPYKHSRFNANSPYLMQTPPMQTPPIRCRHSRFNANTPDSMQTPPMQTPPIRCKHPQFDANTCDSMRRSMT</sequence>
<feature type="region of interest" description="Disordered" evidence="1">
    <location>
        <begin position="251"/>
        <end position="277"/>
    </location>
</feature>
<reference evidence="2" key="1">
    <citation type="submission" date="2020-11" db="EMBL/GenBank/DDBJ databases">
        <authorList>
            <person name="Tran Van P."/>
        </authorList>
    </citation>
    <scope>NUCLEOTIDE SEQUENCE</scope>
</reference>
<organism evidence="2">
    <name type="scientific">Cyprideis torosa</name>
    <dbReference type="NCBI Taxonomy" id="163714"/>
    <lineage>
        <taxon>Eukaryota</taxon>
        <taxon>Metazoa</taxon>
        <taxon>Ecdysozoa</taxon>
        <taxon>Arthropoda</taxon>
        <taxon>Crustacea</taxon>
        <taxon>Oligostraca</taxon>
        <taxon>Ostracoda</taxon>
        <taxon>Podocopa</taxon>
        <taxon>Podocopida</taxon>
        <taxon>Cytherocopina</taxon>
        <taxon>Cytheroidea</taxon>
        <taxon>Cytherideidae</taxon>
        <taxon>Cyprideis</taxon>
    </lineage>
</organism>
<evidence type="ECO:0000313" key="2">
    <source>
        <dbReference type="EMBL" id="CAD7225079.1"/>
    </source>
</evidence>
<name>A0A7R8W663_9CRUS</name>
<evidence type="ECO:0000256" key="1">
    <source>
        <dbReference type="SAM" id="MobiDB-lite"/>
    </source>
</evidence>
<dbReference type="AlphaFoldDB" id="A0A7R8W663"/>
<feature type="region of interest" description="Disordered" evidence="1">
    <location>
        <begin position="53"/>
        <end position="107"/>
    </location>
</feature>
<accession>A0A7R8W663</accession>
<proteinExistence type="predicted"/>
<protein>
    <submittedName>
        <fullName evidence="2">Uncharacterized protein</fullName>
    </submittedName>
</protein>
<feature type="region of interest" description="Disordered" evidence="1">
    <location>
        <begin position="638"/>
        <end position="660"/>
    </location>
</feature>
<dbReference type="EMBL" id="OB660496">
    <property type="protein sequence ID" value="CAD7225079.1"/>
    <property type="molecule type" value="Genomic_DNA"/>
</dbReference>
<gene>
    <name evidence="2" type="ORF">CTOB1V02_LOCUS3027</name>
</gene>
<feature type="region of interest" description="Disordered" evidence="1">
    <location>
        <begin position="320"/>
        <end position="392"/>
    </location>
</feature>
<feature type="compositionally biased region" description="Basic residues" evidence="1">
    <location>
        <begin position="257"/>
        <end position="271"/>
    </location>
</feature>
<feature type="compositionally biased region" description="Polar residues" evidence="1">
    <location>
        <begin position="332"/>
        <end position="343"/>
    </location>
</feature>